<proteinExistence type="predicted"/>
<dbReference type="Pfam" id="PF17363">
    <property type="entry name" value="DUF5388"/>
    <property type="match status" value="1"/>
</dbReference>
<dbReference type="EMBL" id="MATO01000046">
    <property type="protein sequence ID" value="OCS89079.1"/>
    <property type="molecule type" value="Genomic_DNA"/>
</dbReference>
<organism evidence="1 2">
    <name type="scientific">Caryophanon latum</name>
    <dbReference type="NCBI Taxonomy" id="33977"/>
    <lineage>
        <taxon>Bacteria</taxon>
        <taxon>Bacillati</taxon>
        <taxon>Bacillota</taxon>
        <taxon>Bacilli</taxon>
        <taxon>Bacillales</taxon>
        <taxon>Caryophanaceae</taxon>
        <taxon>Caryophanon</taxon>
    </lineage>
</organism>
<sequence>MSNLLQPKKKLLNRGPKIEPAKTFSLEEVEKVVEQQQEEPKKVGRPRTVTDEITSVRISKSTRSKLNALVQMGKASNADMMINELIEQYVSSSLTDDDSRIFNIISETLNNRS</sequence>
<evidence type="ECO:0000313" key="1">
    <source>
        <dbReference type="EMBL" id="OCS89079.1"/>
    </source>
</evidence>
<dbReference type="OrthoDB" id="2428728at2"/>
<name>A0A1C0YPS7_9BACL</name>
<evidence type="ECO:0008006" key="3">
    <source>
        <dbReference type="Google" id="ProtNLM"/>
    </source>
</evidence>
<reference evidence="1 2" key="1">
    <citation type="submission" date="2016-07" db="EMBL/GenBank/DDBJ databases">
        <title>Caryophanon latum genome sequencing.</title>
        <authorList>
            <person name="Verma A."/>
            <person name="Pal Y."/>
            <person name="Krishnamurthi S."/>
        </authorList>
    </citation>
    <scope>NUCLEOTIDE SEQUENCE [LARGE SCALE GENOMIC DNA]</scope>
    <source>
        <strain evidence="1 2">DSM 14151</strain>
    </source>
</reference>
<gene>
    <name evidence="1" type="ORF">A6K76_13145</name>
</gene>
<dbReference type="Proteomes" id="UP000093482">
    <property type="component" value="Unassembled WGS sequence"/>
</dbReference>
<dbReference type="InterPro" id="IPR035528">
    <property type="entry name" value="DUF5388"/>
</dbReference>
<keyword evidence="2" id="KW-1185">Reference proteome</keyword>
<protein>
    <recommendedName>
        <fullName evidence="3">Replication-associated protein RepC</fullName>
    </recommendedName>
</protein>
<evidence type="ECO:0000313" key="2">
    <source>
        <dbReference type="Proteomes" id="UP000093482"/>
    </source>
</evidence>
<dbReference type="RefSeq" id="WP_066465424.1">
    <property type="nucleotide sequence ID" value="NZ_MATO01000046.1"/>
</dbReference>
<comment type="caution">
    <text evidence="1">The sequence shown here is derived from an EMBL/GenBank/DDBJ whole genome shotgun (WGS) entry which is preliminary data.</text>
</comment>
<dbReference type="AlphaFoldDB" id="A0A1C0YPS7"/>
<accession>A0A1C0YPS7</accession>